<dbReference type="InterPro" id="IPR036388">
    <property type="entry name" value="WH-like_DNA-bd_sf"/>
</dbReference>
<dbReference type="GO" id="GO:0003700">
    <property type="term" value="F:DNA-binding transcription factor activity"/>
    <property type="evidence" value="ECO:0007669"/>
    <property type="project" value="InterPro"/>
</dbReference>
<dbReference type="Pfam" id="PF00455">
    <property type="entry name" value="DeoRC"/>
    <property type="match status" value="1"/>
</dbReference>
<comment type="caution">
    <text evidence="8">The sequence shown here is derived from an EMBL/GenBank/DDBJ whole genome shotgun (WGS) entry which is preliminary data.</text>
</comment>
<dbReference type="SMART" id="SM01134">
    <property type="entry name" value="DeoRC"/>
    <property type="match status" value="1"/>
</dbReference>
<name>C2ELS3_9LACO</name>
<dbReference type="InterPro" id="IPR018356">
    <property type="entry name" value="Tscrpt_reg_HTH_DeoR_CS"/>
</dbReference>
<keyword evidence="4" id="KW-0238">DNA-binding</keyword>
<keyword evidence="9" id="KW-1185">Reference proteome</keyword>
<dbReference type="PROSITE" id="PS00894">
    <property type="entry name" value="HTH_DEOR_1"/>
    <property type="match status" value="1"/>
</dbReference>
<proteinExistence type="predicted"/>
<dbReference type="RefSeq" id="WP_007125151.1">
    <property type="nucleotide sequence ID" value="NZ_AZFO01000012.1"/>
</dbReference>
<organism evidence="8 9">
    <name type="scientific">Lactobacillus ultunensis DSM 16047</name>
    <dbReference type="NCBI Taxonomy" id="525365"/>
    <lineage>
        <taxon>Bacteria</taxon>
        <taxon>Bacillati</taxon>
        <taxon>Bacillota</taxon>
        <taxon>Bacilli</taxon>
        <taxon>Lactobacillales</taxon>
        <taxon>Lactobacillaceae</taxon>
        <taxon>Lactobacillus</taxon>
    </lineage>
</organism>
<dbReference type="SMART" id="SM00420">
    <property type="entry name" value="HTH_DEOR"/>
    <property type="match status" value="1"/>
</dbReference>
<dbReference type="Gene3D" id="3.40.50.1360">
    <property type="match status" value="1"/>
</dbReference>
<evidence type="ECO:0000256" key="6">
    <source>
        <dbReference type="ARBA" id="ARBA00024937"/>
    </source>
</evidence>
<dbReference type="SUPFAM" id="SSF46785">
    <property type="entry name" value="Winged helix' DNA-binding domain"/>
    <property type="match status" value="1"/>
</dbReference>
<evidence type="ECO:0000256" key="2">
    <source>
        <dbReference type="ARBA" id="ARBA00022491"/>
    </source>
</evidence>
<dbReference type="AlphaFoldDB" id="C2ELS3"/>
<keyword evidence="5" id="KW-0804">Transcription</keyword>
<dbReference type="PROSITE" id="PS51000">
    <property type="entry name" value="HTH_DEOR_2"/>
    <property type="match status" value="1"/>
</dbReference>
<sequence length="248" mass="27558">MQLRKEKIIKILTQKRKVEVNTLSEKLGVSKVTIRKDLNDLEEQGLLKHAHGFAVLSDPEDLKVRLTYNHNTKVKIAQEAAKLVNDGDTIMIESGSACALFAEELGKSGKRVTIITISCFIAKYISDYPNLQVFLTGGQYQANSEVLVGSIAKKLLQNFHVKYLFVGTDGFSTKNGFYNNDISRAEIGETMADQASNLVILTDSSKFSHESLIHQFNFNEVATVITDKNIPDSAKTVIKKHGIQLKLV</sequence>
<dbReference type="Gene3D" id="1.10.10.10">
    <property type="entry name" value="Winged helix-like DNA-binding domain superfamily/Winged helix DNA-binding domain"/>
    <property type="match status" value="1"/>
</dbReference>
<dbReference type="PATRIC" id="fig|525365.8.peg.279"/>
<evidence type="ECO:0000313" key="9">
    <source>
        <dbReference type="Proteomes" id="UP000005583"/>
    </source>
</evidence>
<dbReference type="PRINTS" id="PR00037">
    <property type="entry name" value="HTHLACR"/>
</dbReference>
<keyword evidence="3" id="KW-0805">Transcription regulation</keyword>
<comment type="function">
    <text evidence="6">Repressor of the lactose catabolism operon. Galactose-6-phosphate is the inducer.</text>
</comment>
<keyword evidence="2" id="KW-0678">Repressor</keyword>
<evidence type="ECO:0000313" key="8">
    <source>
        <dbReference type="EMBL" id="EEJ72495.1"/>
    </source>
</evidence>
<evidence type="ECO:0000259" key="7">
    <source>
        <dbReference type="PROSITE" id="PS51000"/>
    </source>
</evidence>
<dbReference type="InterPro" id="IPR036390">
    <property type="entry name" value="WH_DNA-bd_sf"/>
</dbReference>
<dbReference type="InterPro" id="IPR014036">
    <property type="entry name" value="DeoR-like_C"/>
</dbReference>
<evidence type="ECO:0000256" key="3">
    <source>
        <dbReference type="ARBA" id="ARBA00023015"/>
    </source>
</evidence>
<dbReference type="Pfam" id="PF08220">
    <property type="entry name" value="HTH_DeoR"/>
    <property type="match status" value="1"/>
</dbReference>
<dbReference type="PANTHER" id="PTHR30363">
    <property type="entry name" value="HTH-TYPE TRANSCRIPTIONAL REGULATOR SRLR-RELATED"/>
    <property type="match status" value="1"/>
</dbReference>
<dbReference type="InterPro" id="IPR050313">
    <property type="entry name" value="Carb_Metab_HTH_regulators"/>
</dbReference>
<dbReference type="PANTHER" id="PTHR30363:SF4">
    <property type="entry name" value="GLYCEROL-3-PHOSPHATE REGULON REPRESSOR"/>
    <property type="match status" value="1"/>
</dbReference>
<dbReference type="SUPFAM" id="SSF100950">
    <property type="entry name" value="NagB/RpiA/CoA transferase-like"/>
    <property type="match status" value="1"/>
</dbReference>
<dbReference type="eggNOG" id="COG1349">
    <property type="taxonomic scope" value="Bacteria"/>
</dbReference>
<dbReference type="STRING" id="525365.HMPREF0548_0619"/>
<dbReference type="Proteomes" id="UP000005583">
    <property type="component" value="Unassembled WGS sequence"/>
</dbReference>
<evidence type="ECO:0000256" key="4">
    <source>
        <dbReference type="ARBA" id="ARBA00023125"/>
    </source>
</evidence>
<evidence type="ECO:0000256" key="5">
    <source>
        <dbReference type="ARBA" id="ARBA00023163"/>
    </source>
</evidence>
<dbReference type="InterPro" id="IPR001034">
    <property type="entry name" value="DeoR_HTH"/>
</dbReference>
<protein>
    <recommendedName>
        <fullName evidence="1">Lactose phosphotransferase system repressor</fullName>
    </recommendedName>
</protein>
<accession>C2ELS3</accession>
<dbReference type="EMBL" id="ACGU01000035">
    <property type="protein sequence ID" value="EEJ72495.1"/>
    <property type="molecule type" value="Genomic_DNA"/>
</dbReference>
<dbReference type="GO" id="GO:0003677">
    <property type="term" value="F:DNA binding"/>
    <property type="evidence" value="ECO:0007669"/>
    <property type="project" value="UniProtKB-KW"/>
</dbReference>
<gene>
    <name evidence="8" type="primary">gutR</name>
    <name evidence="8" type="ORF">HMPREF0548_0619</name>
</gene>
<feature type="domain" description="HTH deoR-type" evidence="7">
    <location>
        <begin position="1"/>
        <end position="56"/>
    </location>
</feature>
<evidence type="ECO:0000256" key="1">
    <source>
        <dbReference type="ARBA" id="ARBA00021390"/>
    </source>
</evidence>
<dbReference type="HOGENOM" id="CLU_060699_0_1_9"/>
<reference evidence="8 9" key="1">
    <citation type="submission" date="2009-01" db="EMBL/GenBank/DDBJ databases">
        <authorList>
            <person name="Qin X."/>
            <person name="Bachman B."/>
            <person name="Battles P."/>
            <person name="Bell A."/>
            <person name="Bess C."/>
            <person name="Bickham C."/>
            <person name="Chaboub L."/>
            <person name="Chen D."/>
            <person name="Coyle M."/>
            <person name="Deiros D.R."/>
            <person name="Dinh H."/>
            <person name="Forbes L."/>
            <person name="Fowler G."/>
            <person name="Francisco L."/>
            <person name="Fu Q."/>
            <person name="Gubbala S."/>
            <person name="Hale W."/>
            <person name="Han Y."/>
            <person name="Hemphill L."/>
            <person name="Highlander S.K."/>
            <person name="Hirani K."/>
            <person name="Hogues M."/>
            <person name="Jackson L."/>
            <person name="Jakkamsetti A."/>
            <person name="Javaid M."/>
            <person name="Jiang H."/>
            <person name="Korchina V."/>
            <person name="Kovar C."/>
            <person name="Lara F."/>
            <person name="Lee S."/>
            <person name="Mata R."/>
            <person name="Mathew T."/>
            <person name="Moen C."/>
            <person name="Morales K."/>
            <person name="Munidasa M."/>
            <person name="Nazareth L."/>
            <person name="Ngo R."/>
            <person name="Nguyen L."/>
            <person name="Okwuonu G."/>
            <person name="Ongeri F."/>
            <person name="Patil S."/>
            <person name="Petrosino J."/>
            <person name="Pham C."/>
            <person name="Pham P."/>
            <person name="Pu L.-L."/>
            <person name="Puazo M."/>
            <person name="Raj R."/>
            <person name="Reid J."/>
            <person name="Rouhana J."/>
            <person name="Saada N."/>
            <person name="Shang Y."/>
            <person name="Simmons D."/>
            <person name="Thornton R."/>
            <person name="Warren J."/>
            <person name="Weissenberger G."/>
            <person name="Zhang J."/>
            <person name="Zhang L."/>
            <person name="Zhou C."/>
            <person name="Zhu D."/>
            <person name="Muzny D."/>
            <person name="Worley K."/>
            <person name="Gibbs R."/>
        </authorList>
    </citation>
    <scope>NUCLEOTIDE SEQUENCE [LARGE SCALE GENOMIC DNA]</scope>
    <source>
        <strain evidence="8 9">DSM 16047</strain>
    </source>
</reference>
<dbReference type="InterPro" id="IPR037171">
    <property type="entry name" value="NagB/RpiA_transferase-like"/>
</dbReference>